<dbReference type="EMBL" id="JACIBS010000001">
    <property type="protein sequence ID" value="MBB3662432.1"/>
    <property type="molecule type" value="Genomic_DNA"/>
</dbReference>
<comment type="caution">
    <text evidence="2">The sequence shown here is derived from an EMBL/GenBank/DDBJ whole genome shotgun (WGS) entry which is preliminary data.</text>
</comment>
<evidence type="ECO:0000313" key="3">
    <source>
        <dbReference type="Proteomes" id="UP000564573"/>
    </source>
</evidence>
<dbReference type="AlphaFoldDB" id="A0A839XEP6"/>
<sequence>MSCTDVTAVVRGGRPVGSDVDAQPGRNLIERGYRDVRQ</sequence>
<accession>A0A839XEP6</accession>
<proteinExistence type="predicted"/>
<feature type="region of interest" description="Disordered" evidence="1">
    <location>
        <begin position="1"/>
        <end position="38"/>
    </location>
</feature>
<gene>
    <name evidence="2" type="ORF">FB384_001336</name>
</gene>
<keyword evidence="3" id="KW-1185">Reference proteome</keyword>
<protein>
    <submittedName>
        <fullName evidence="2">Uncharacterized protein</fullName>
    </submittedName>
</protein>
<organism evidence="2 3">
    <name type="scientific">Prauserella sediminis</name>
    <dbReference type="NCBI Taxonomy" id="577680"/>
    <lineage>
        <taxon>Bacteria</taxon>
        <taxon>Bacillati</taxon>
        <taxon>Actinomycetota</taxon>
        <taxon>Actinomycetes</taxon>
        <taxon>Pseudonocardiales</taxon>
        <taxon>Pseudonocardiaceae</taxon>
        <taxon>Prauserella</taxon>
        <taxon>Prauserella salsuginis group</taxon>
    </lineage>
</organism>
<feature type="compositionally biased region" description="Basic and acidic residues" evidence="1">
    <location>
        <begin position="28"/>
        <end position="38"/>
    </location>
</feature>
<dbReference type="Proteomes" id="UP000564573">
    <property type="component" value="Unassembled WGS sequence"/>
</dbReference>
<evidence type="ECO:0000256" key="1">
    <source>
        <dbReference type="SAM" id="MobiDB-lite"/>
    </source>
</evidence>
<name>A0A839XEP6_9PSEU</name>
<evidence type="ECO:0000313" key="2">
    <source>
        <dbReference type="EMBL" id="MBB3662432.1"/>
    </source>
</evidence>
<reference evidence="2 3" key="1">
    <citation type="submission" date="2020-08" db="EMBL/GenBank/DDBJ databases">
        <title>Sequencing the genomes of 1000 actinobacteria strains.</title>
        <authorList>
            <person name="Klenk H.-P."/>
        </authorList>
    </citation>
    <scope>NUCLEOTIDE SEQUENCE [LARGE SCALE GENOMIC DNA]</scope>
    <source>
        <strain evidence="2 3">DSM 45267</strain>
    </source>
</reference>